<accession>M2X6Q4</accession>
<reference evidence="1 2" key="1">
    <citation type="journal article" date="2013" name="Genome Announc.">
        <title>Draft Genome Sequence of Amycolatopsis decaplanina Strain DSM 44594T.</title>
        <authorList>
            <person name="Kaur N."/>
            <person name="Kumar S."/>
            <person name="Bala M."/>
            <person name="Raghava G.P."/>
            <person name="Mayilraj S."/>
        </authorList>
    </citation>
    <scope>NUCLEOTIDE SEQUENCE [LARGE SCALE GENOMIC DNA]</scope>
    <source>
        <strain evidence="1 2">DSM 44594</strain>
    </source>
</reference>
<proteinExistence type="predicted"/>
<evidence type="ECO:0000313" key="1">
    <source>
        <dbReference type="EMBL" id="EME56751.1"/>
    </source>
</evidence>
<evidence type="ECO:0000313" key="2">
    <source>
        <dbReference type="Proteomes" id="UP000054226"/>
    </source>
</evidence>
<dbReference type="Proteomes" id="UP000054226">
    <property type="component" value="Unassembled WGS sequence"/>
</dbReference>
<dbReference type="InterPro" id="IPR006311">
    <property type="entry name" value="TAT_signal"/>
</dbReference>
<dbReference type="PROSITE" id="PS51318">
    <property type="entry name" value="TAT"/>
    <property type="match status" value="1"/>
</dbReference>
<keyword evidence="2" id="KW-1185">Reference proteome</keyword>
<sequence>MVKSSRREFLTLPPIASISAVGMALHGSASNAAVALIGFDTAGAPSDGSRAEGGALVVAVPVTSVPQPPAKSDTAAAKSKKRFMSCLPARATKGVIYP</sequence>
<name>M2X6Q4_9PSEU</name>
<protein>
    <submittedName>
        <fullName evidence="1">Uncharacterized protein</fullName>
    </submittedName>
</protein>
<dbReference type="EMBL" id="AOHO01000063">
    <property type="protein sequence ID" value="EME56751.1"/>
    <property type="molecule type" value="Genomic_DNA"/>
</dbReference>
<gene>
    <name evidence="1" type="ORF">H074_22819</name>
</gene>
<dbReference type="PATRIC" id="fig|1284240.4.peg.4635"/>
<organism evidence="1 2">
    <name type="scientific">Amycolatopsis decaplanina DSM 44594</name>
    <dbReference type="NCBI Taxonomy" id="1284240"/>
    <lineage>
        <taxon>Bacteria</taxon>
        <taxon>Bacillati</taxon>
        <taxon>Actinomycetota</taxon>
        <taxon>Actinomycetes</taxon>
        <taxon>Pseudonocardiales</taxon>
        <taxon>Pseudonocardiaceae</taxon>
        <taxon>Amycolatopsis</taxon>
    </lineage>
</organism>
<comment type="caution">
    <text evidence="1">The sequence shown here is derived from an EMBL/GenBank/DDBJ whole genome shotgun (WGS) entry which is preliminary data.</text>
</comment>
<dbReference type="AlphaFoldDB" id="M2X6Q4"/>